<comment type="caution">
    <text evidence="1">The sequence shown here is derived from an EMBL/GenBank/DDBJ whole genome shotgun (WGS) entry which is preliminary data.</text>
</comment>
<proteinExistence type="predicted"/>
<keyword evidence="2" id="KW-1185">Reference proteome</keyword>
<protein>
    <submittedName>
        <fullName evidence="1">Uncharacterized protein</fullName>
    </submittedName>
</protein>
<evidence type="ECO:0000313" key="1">
    <source>
        <dbReference type="EMBL" id="RNA42794.1"/>
    </source>
</evidence>
<dbReference type="EMBL" id="REGN01000318">
    <property type="protein sequence ID" value="RNA42794.1"/>
    <property type="molecule type" value="Genomic_DNA"/>
</dbReference>
<reference evidence="1 2" key="1">
    <citation type="journal article" date="2018" name="Sci. Rep.">
        <title>Genomic signatures of local adaptation to the degree of environmental predictability in rotifers.</title>
        <authorList>
            <person name="Franch-Gras L."/>
            <person name="Hahn C."/>
            <person name="Garcia-Roger E.M."/>
            <person name="Carmona M.J."/>
            <person name="Serra M."/>
            <person name="Gomez A."/>
        </authorList>
    </citation>
    <scope>NUCLEOTIDE SEQUENCE [LARGE SCALE GENOMIC DNA]</scope>
    <source>
        <strain evidence="1">HYR1</strain>
    </source>
</reference>
<gene>
    <name evidence="1" type="ORF">BpHYR1_029172</name>
</gene>
<dbReference type="AlphaFoldDB" id="A0A3M7T427"/>
<sequence>MTAFCFYASVDPHFLRRYLKSRFISDFLTHTTIELVLFYSFRLIKQVFLEISFMNIILASTKSDNPLFIMLFFTSKFTPIVLREEKRNLFTNRLVRLDACYPFFIAFPKKNSIRDLTLTLT</sequence>
<organism evidence="1 2">
    <name type="scientific">Brachionus plicatilis</name>
    <name type="common">Marine rotifer</name>
    <name type="synonym">Brachionus muelleri</name>
    <dbReference type="NCBI Taxonomy" id="10195"/>
    <lineage>
        <taxon>Eukaryota</taxon>
        <taxon>Metazoa</taxon>
        <taxon>Spiralia</taxon>
        <taxon>Gnathifera</taxon>
        <taxon>Rotifera</taxon>
        <taxon>Eurotatoria</taxon>
        <taxon>Monogononta</taxon>
        <taxon>Pseudotrocha</taxon>
        <taxon>Ploima</taxon>
        <taxon>Brachionidae</taxon>
        <taxon>Brachionus</taxon>
    </lineage>
</organism>
<dbReference type="Proteomes" id="UP000276133">
    <property type="component" value="Unassembled WGS sequence"/>
</dbReference>
<name>A0A3M7T427_BRAPC</name>
<accession>A0A3M7T427</accession>
<evidence type="ECO:0000313" key="2">
    <source>
        <dbReference type="Proteomes" id="UP000276133"/>
    </source>
</evidence>